<dbReference type="InterPro" id="IPR001611">
    <property type="entry name" value="Leu-rich_rpt"/>
</dbReference>
<dbReference type="Gene3D" id="2.60.120.200">
    <property type="match status" value="2"/>
</dbReference>
<dbReference type="SMART" id="SM00560">
    <property type="entry name" value="LamGL"/>
    <property type="match status" value="1"/>
</dbReference>
<dbReference type="Gene3D" id="3.80.10.10">
    <property type="entry name" value="Ribonuclease Inhibitor"/>
    <property type="match status" value="6"/>
</dbReference>
<dbReference type="InParanoid" id="A0A6P8IDH1"/>
<dbReference type="InterPro" id="IPR024731">
    <property type="entry name" value="NELL2-like_EGF"/>
</dbReference>
<dbReference type="InterPro" id="IPR037524">
    <property type="entry name" value="PA14/GLEYA"/>
</dbReference>
<feature type="repeat" description="TSP type-3" evidence="13">
    <location>
        <begin position="2277"/>
        <end position="2312"/>
    </location>
</feature>
<dbReference type="SMART" id="SM00369">
    <property type="entry name" value="LRR_TYP"/>
    <property type="match status" value="19"/>
</dbReference>
<dbReference type="Pfam" id="PF07645">
    <property type="entry name" value="EGF_CA"/>
    <property type="match status" value="2"/>
</dbReference>
<dbReference type="KEGG" id="aten:116299704"/>
<keyword evidence="6" id="KW-0677">Repeat</keyword>
<evidence type="ECO:0000256" key="8">
    <source>
        <dbReference type="ARBA" id="ARBA00022889"/>
    </source>
</evidence>
<evidence type="ECO:0000259" key="17">
    <source>
        <dbReference type="PROSITE" id="PS50268"/>
    </source>
</evidence>
<feature type="signal peptide" evidence="15">
    <location>
        <begin position="1"/>
        <end position="25"/>
    </location>
</feature>
<comment type="caution">
    <text evidence="12">Lacks conserved residue(s) required for the propagation of feature annotation.</text>
</comment>
<accession>A0A6P8IDH1</accession>
<dbReference type="RefSeq" id="XP_031564282.1">
    <property type="nucleotide sequence ID" value="XM_031708422.1"/>
</dbReference>
<protein>
    <submittedName>
        <fullName evidence="21">Uncharacterized protein LOC116299704 isoform X1</fullName>
    </submittedName>
</protein>
<evidence type="ECO:0000256" key="13">
    <source>
        <dbReference type="PROSITE-ProRule" id="PRU00634"/>
    </source>
</evidence>
<evidence type="ECO:0000256" key="12">
    <source>
        <dbReference type="PROSITE-ProRule" id="PRU00076"/>
    </source>
</evidence>
<feature type="compositionally biased region" description="Acidic residues" evidence="14">
    <location>
        <begin position="2119"/>
        <end position="2136"/>
    </location>
</feature>
<dbReference type="SMART" id="SM00365">
    <property type="entry name" value="LRR_SD22"/>
    <property type="match status" value="10"/>
</dbReference>
<comment type="similarity">
    <text evidence="2">Belongs to the thrombospondin family.</text>
</comment>
<dbReference type="FunFam" id="4.10.1080.10:FF:000001">
    <property type="entry name" value="Thrombospondin 3"/>
    <property type="match status" value="1"/>
</dbReference>
<evidence type="ECO:0000256" key="4">
    <source>
        <dbReference type="ARBA" id="ARBA00022614"/>
    </source>
</evidence>
<evidence type="ECO:0000313" key="21">
    <source>
        <dbReference type="RefSeq" id="XP_031564282.1"/>
    </source>
</evidence>
<dbReference type="InterPro" id="IPR018097">
    <property type="entry name" value="EGF_Ca-bd_CS"/>
</dbReference>
<dbReference type="Pfam" id="PF13385">
    <property type="entry name" value="Laminin_G_3"/>
    <property type="match status" value="1"/>
</dbReference>
<dbReference type="InterPro" id="IPR032675">
    <property type="entry name" value="LRR_dom_sf"/>
</dbReference>
<feature type="chain" id="PRO_5027665835" evidence="15">
    <location>
        <begin position="26"/>
        <end position="2803"/>
    </location>
</feature>
<dbReference type="SUPFAM" id="SSF49899">
    <property type="entry name" value="Concanavalin A-like lectins/glucanases"/>
    <property type="match status" value="2"/>
</dbReference>
<dbReference type="SUPFAM" id="SSF57196">
    <property type="entry name" value="EGF/Laminin"/>
    <property type="match status" value="1"/>
</dbReference>
<feature type="domain" description="EGF-like" evidence="16">
    <location>
        <begin position="2001"/>
        <end position="2043"/>
    </location>
</feature>
<dbReference type="InterPro" id="IPR000742">
    <property type="entry name" value="EGF"/>
</dbReference>
<keyword evidence="3 12" id="KW-0245">EGF-like domain</keyword>
<evidence type="ECO:0000256" key="9">
    <source>
        <dbReference type="ARBA" id="ARBA00023157"/>
    </source>
</evidence>
<feature type="domain" description="PA14" evidence="19">
    <location>
        <begin position="1289"/>
        <end position="1461"/>
    </location>
</feature>
<dbReference type="PROSITE" id="PS01187">
    <property type="entry name" value="EGF_CA"/>
    <property type="match status" value="2"/>
</dbReference>
<dbReference type="InterPro" id="IPR003591">
    <property type="entry name" value="Leu-rich_rpt_typical-subtyp"/>
</dbReference>
<dbReference type="InterPro" id="IPR028974">
    <property type="entry name" value="TSP_type-3_rpt"/>
</dbReference>
<evidence type="ECO:0000256" key="10">
    <source>
        <dbReference type="ARBA" id="ARBA00023180"/>
    </source>
</evidence>
<dbReference type="FunFam" id="2.10.25.10:FF:000038">
    <property type="entry name" value="Fibrillin 2"/>
    <property type="match status" value="1"/>
</dbReference>
<keyword evidence="8" id="KW-0130">Cell adhesion</keyword>
<dbReference type="SUPFAM" id="SSF52058">
    <property type="entry name" value="L domain-like"/>
    <property type="match status" value="4"/>
</dbReference>
<dbReference type="InterPro" id="IPR049883">
    <property type="entry name" value="NOTCH1_EGF-like"/>
</dbReference>
<reference evidence="21" key="1">
    <citation type="submission" date="2025-08" db="UniProtKB">
        <authorList>
            <consortium name="RefSeq"/>
        </authorList>
    </citation>
    <scope>IDENTIFICATION</scope>
    <source>
        <tissue evidence="21">Tentacle</tissue>
    </source>
</reference>
<dbReference type="PROSITE" id="PS51450">
    <property type="entry name" value="LRR"/>
    <property type="match status" value="5"/>
</dbReference>
<dbReference type="PANTHER" id="PTHR10199">
    <property type="entry name" value="THROMBOSPONDIN"/>
    <property type="match status" value="1"/>
</dbReference>
<evidence type="ECO:0000256" key="5">
    <source>
        <dbReference type="ARBA" id="ARBA00022729"/>
    </source>
</evidence>
<proteinExistence type="inferred from homology"/>
<dbReference type="CDD" id="cd00054">
    <property type="entry name" value="EGF_CA"/>
    <property type="match status" value="3"/>
</dbReference>
<evidence type="ECO:0000259" key="16">
    <source>
        <dbReference type="PROSITE" id="PS50026"/>
    </source>
</evidence>
<dbReference type="SMART" id="SM00181">
    <property type="entry name" value="EGF"/>
    <property type="match status" value="4"/>
</dbReference>
<dbReference type="PANTHER" id="PTHR10199:SF110">
    <property type="entry name" value="TSP C-TERMINAL DOMAIN-CONTAINING PROTEIN"/>
    <property type="match status" value="1"/>
</dbReference>
<evidence type="ECO:0000259" key="18">
    <source>
        <dbReference type="PROSITE" id="PS51236"/>
    </source>
</evidence>
<dbReference type="GeneID" id="116299704"/>
<dbReference type="GO" id="GO:0005576">
    <property type="term" value="C:extracellular region"/>
    <property type="evidence" value="ECO:0007669"/>
    <property type="project" value="InterPro"/>
</dbReference>
<keyword evidence="4" id="KW-0433">Leucine-rich repeat</keyword>
<dbReference type="Pfam" id="PF13306">
    <property type="entry name" value="LRR_5"/>
    <property type="match status" value="1"/>
</dbReference>
<dbReference type="InterPro" id="IPR001881">
    <property type="entry name" value="EGF-like_Ca-bd_dom"/>
</dbReference>
<feature type="domain" description="Cadherin" evidence="17">
    <location>
        <begin position="1458"/>
        <end position="1611"/>
    </location>
</feature>
<dbReference type="SMART" id="SM00364">
    <property type="entry name" value="LRR_BAC"/>
    <property type="match status" value="6"/>
</dbReference>
<keyword evidence="10" id="KW-0325">Glycoprotein</keyword>
<dbReference type="InterPro" id="IPR006558">
    <property type="entry name" value="LamG-like"/>
</dbReference>
<dbReference type="SUPFAM" id="SSF49313">
    <property type="entry name" value="Cadherin-like"/>
    <property type="match status" value="2"/>
</dbReference>
<evidence type="ECO:0000256" key="3">
    <source>
        <dbReference type="ARBA" id="ARBA00022536"/>
    </source>
</evidence>
<evidence type="ECO:0000256" key="6">
    <source>
        <dbReference type="ARBA" id="ARBA00022737"/>
    </source>
</evidence>
<dbReference type="PROSITE" id="PS50026">
    <property type="entry name" value="EGF_3"/>
    <property type="match status" value="2"/>
</dbReference>
<evidence type="ECO:0000256" key="7">
    <source>
        <dbReference type="ARBA" id="ARBA00022837"/>
    </source>
</evidence>
<organism evidence="20 21">
    <name type="scientific">Actinia tenebrosa</name>
    <name type="common">Australian red waratah sea anemone</name>
    <dbReference type="NCBI Taxonomy" id="6105"/>
    <lineage>
        <taxon>Eukaryota</taxon>
        <taxon>Metazoa</taxon>
        <taxon>Cnidaria</taxon>
        <taxon>Anthozoa</taxon>
        <taxon>Hexacorallia</taxon>
        <taxon>Actiniaria</taxon>
        <taxon>Actiniidae</taxon>
        <taxon>Actinia</taxon>
    </lineage>
</organism>
<dbReference type="PROSITE" id="PS50268">
    <property type="entry name" value="CADHERIN_2"/>
    <property type="match status" value="1"/>
</dbReference>
<name>A0A6P8IDH1_ACTTE</name>
<dbReference type="PROSITE" id="PS51234">
    <property type="entry name" value="TSP3"/>
    <property type="match status" value="1"/>
</dbReference>
<dbReference type="Gene3D" id="4.10.1080.10">
    <property type="entry name" value="TSP type-3 repeat"/>
    <property type="match status" value="2"/>
</dbReference>
<dbReference type="Pfam" id="PF12947">
    <property type="entry name" value="EGF_3"/>
    <property type="match status" value="1"/>
</dbReference>
<dbReference type="Proteomes" id="UP000515163">
    <property type="component" value="Unplaced"/>
</dbReference>
<evidence type="ECO:0000256" key="1">
    <source>
        <dbReference type="ARBA" id="ARBA00006373"/>
    </source>
</evidence>
<dbReference type="CDD" id="cd11304">
    <property type="entry name" value="Cadherin_repeat"/>
    <property type="match status" value="2"/>
</dbReference>
<evidence type="ECO:0000256" key="15">
    <source>
        <dbReference type="SAM" id="SignalP"/>
    </source>
</evidence>
<dbReference type="Pfam" id="PF13855">
    <property type="entry name" value="LRR_8"/>
    <property type="match status" value="5"/>
</dbReference>
<dbReference type="InterPro" id="IPR013320">
    <property type="entry name" value="ConA-like_dom_sf"/>
</dbReference>
<feature type="region of interest" description="Disordered" evidence="14">
    <location>
        <begin position="2111"/>
        <end position="2136"/>
    </location>
</feature>
<dbReference type="PROSITE" id="PS01186">
    <property type="entry name" value="EGF_2"/>
    <property type="match status" value="1"/>
</dbReference>
<sequence length="2803" mass="311064">MKSNSLRYLFSTLVFVSLLITPTKLEPNHGTQIFSGNQYWNTRYPSLAHPSDWEGFWNAQTDGRKIYERSNSYTQSVQCTGCSCNNAKGILECNGYTGSTLILKNKNIPVIDELPVSLVTMSIHSSSLTTLGETVFHNLTLLKSLSITHNPLKDFPDLSKNSALQKLDLYNNKIKLWNHNYTALPSSLERIILIKNEIDWIPDNWFKLPNLKYIALSYNKLKTFPGHAFINCGQLKYLSVDHNQIEKISYPNLEPFFGNNSQLVHLNASNNVITSIAGEALLNFIHLKVLELHVNMIETIGAKVFYNIPELLHLDLRGNRLQTITADGYSSPFMDLPKLKCLILMYQQNRYQTQHVMYNAFNNLPELEDLWLTDNELTNFPHPALSGRSMPIKYLHLEKNKINSLTSFASTAFPPDLQPLHGGLEASHKPFEKLTTIQRLFIHRNEISTIDKEDIWYLSSLEELYADVNKLSNATVHPDAFRNLTSLTRLDLEANQFHYVPLAITTKQRLPQIRHIELSYNRITYLLKSVFSELDTLTEIQLDSNRIIAIEDGAFPPNLNRIYLFNNLFKFKHENPFTNLSKLTSLELGKNAIDVLPNTALHGLTSLTRLDLSNNKLGRIMKVAFKDLTSLRYLLLRHNDLTYIEDGTFAVSTHYDEILLHHNRLTRLPAGGDFSNKRIDRLRLDNNRLTSIPTNTFINTTCVGSSQCSSEVREASQRVWNFRFNHISKIESGAFNNAGGLYCSILFTNTGPPINPLTTIESRGFVNVKACYIELMNLQLKKLHTASFVNTTTTNDIELHNNVIDEIDEAAFQNVVVRNLKLENNRLPAITVKMFGDTGSRINRNFHLSNNRIKTLTEKAFIGLTYCRYIYMAHNRLVATPFKQFKHINPETLDLRDNQIPTITPGELDAYTNIHWLYLHNNNITRLDKNLFKNQGALYLLDVSGNAISVLEEGAFNNMNSLDYLYLQKNSIEFVPTFPSLRNLQFLYLSDNKITNIGQNAFGELSRLTTLDMSGSNQLQCDCNVYNSFVSVISSLNAGRAAVCAGPPRVAGVKFYPGGSYETTYRQEFTCSPVNITASAPADFQIRVKWDKPDELYPVQNTTGNVTTDTWNQTKIINVTYTITCYSADAPSVTGVTSDTFYLFTKADGVKAGTDYTCYVQMTVVAHNGTVEVGIPLGVVLTRTTPRSEETSLTTVEGKAPTTNTSMNPENFYLNATYYDFRFSDSDFVGVNYREDFKNPRYIPSPFGSWLAISLTPSADSFSTWFRSDTARNRPYDGTIELGKTSEKDSNGQAIYRYYNSKFFPVDGRGFGAEGQRDCHSNALRNYGFTTVVRGTFTFTGKEEFSFAGGEELWVFINRQMVVQLFHNPGTSATPCRTLSLAPAATKGGGIVVPKQGTVTGGKCVLAGDATAEQFNISLLLGVSYRIDVFLAERFPCDSQFLFQMSGSSFVNPGESIKPVDYVVHVSEDTHVGSVIQEFEIGDAFTTGSYSVDLLTGNEERRFEILEAGYSSPAAPVTPAPPTFVLNGETIILCANATNDTIKPIPTVGPGSETFSISTAVGKMVLKAGLDYEATKEYLLTMSVTDNGAGVSGEIVMKIYVEDYNDHCPILPSVSYDLYPIPPLRNESFFTVKATDKDSGVNGQITYTRSQMISAVPTIIAKMYYVQNGTATVWSNTTVEWKRMYYIFAVDNGTPKRGDRIPMTIKFNATCQEFADITVNPSSGEVFFRAPGMTVSEYPKNSTIKPMCRRCRTGFYCPGDGRELPCGKASPTDYSFGAAKECSPCPEGWLCKNGTALPCPAYTYVKCNTTWCPDQCFPCEKGTVCFEGKKYDCQPGTYSDGTGYPCKICPPGSFNNETKAETCYCCPDGYSSTVMKTSCRACLSTETATHYTFPNCSLCHTCTSVAECQCLANPCAEGVTCRNRGVGNYTCEGCPNGFTGDGKSCKDIDECSIVFPCYDNNTCVNLSPGYRCGGCPAGFRGNAPSGIGVEYARNHRQTCVEIDECTEGAHVCDPNAQCINTIGSYKCGYCNPGFIGSGYAGCVPGDFCTNGTHTCHVNAKCIQTAAGKYKCVCKDGFGGSGEECNPDPDFDMIPDDGLSCTLPNCRQDNCPVVPNTGQEDNDSDTDGDSCDDDDDNDLIPDKQDNCQFEANLGQEDLEGDGVGDACDNCRNVTNPDQKDTDGDGIGDACDTDSDGDGILDKDDKCKYLNGSGDQVDTDGDGIGNLCDNCPNVPNTNQLDSNQNGYGDACDGPGKDKDGDGVLNDFDNCVDLPNGDQADADGDKIGDDCDDIQDDDGITNQNDNCPLVKNPDQKHDQRTYDVKARPVGDACMTDYDGDGVVDDDDACPRVKHISKTSFLDYFTVDLYPGHGDPDPVWRVGKKGVDVEHVSNTTHPGMLIGETRYGPVDYKGTMYVKASSGSDYIGVVFGYQTNRKFYVAMWRKENINFADADINAGIKGIQLKLVDSNTGPGKALAQALWHSSDTTNQSTVLWHDPKMAGWQHQTPYQFHIKHRPSVGIIRLKIYQGPKVLSDSGDIFDTHITGGRLGMFVFGQEDVIWSRLEANCAERANKALFFDGTADYVQLPSIGQLGLLESFTITTWIKMATSYPLTNQPIICTLDATLCLYLKNRLIYGNVGSVVTAGTEAIEPDEWHHLAFRYDAQRNIVTLFVNGSSVGSTTNVQKPSLTPSAALYIGKDQTHYLDGTLDDATLWGIQVSDEEIQSYMKLAGLQWPIRNYLVRAHYDMEDLKDSVLLDRSGNNFRGNLFGKPDLIPSTVDKNRFFVTYPHNRRRRSILSPWQHTEL</sequence>
<dbReference type="PROSITE" id="PS51820">
    <property type="entry name" value="PA14"/>
    <property type="match status" value="1"/>
</dbReference>
<dbReference type="InterPro" id="IPR008859">
    <property type="entry name" value="Thrombospondin_C"/>
</dbReference>
<comment type="similarity">
    <text evidence="1">Belongs to the EGF domain peptide family.</text>
</comment>
<evidence type="ECO:0000256" key="2">
    <source>
        <dbReference type="ARBA" id="ARBA00009456"/>
    </source>
</evidence>
<dbReference type="Pfam" id="PF05735">
    <property type="entry name" value="TSP_C"/>
    <property type="match status" value="1"/>
</dbReference>
<dbReference type="Pfam" id="PF02412">
    <property type="entry name" value="TSP_3"/>
    <property type="match status" value="6"/>
</dbReference>
<evidence type="ECO:0000313" key="20">
    <source>
        <dbReference type="Proteomes" id="UP000515163"/>
    </source>
</evidence>
<dbReference type="Gene3D" id="2.10.25.10">
    <property type="entry name" value="Laminin"/>
    <property type="match status" value="4"/>
</dbReference>
<dbReference type="PROSITE" id="PS51236">
    <property type="entry name" value="TSP_CTER"/>
    <property type="match status" value="1"/>
</dbReference>
<dbReference type="InterPro" id="IPR003367">
    <property type="entry name" value="Thrombospondin_3-like_rpt"/>
</dbReference>
<dbReference type="FunFam" id="3.80.10.10:FF:001164">
    <property type="entry name" value="GH01279p"/>
    <property type="match status" value="1"/>
</dbReference>
<feature type="domain" description="TSP C-terminal" evidence="18">
    <location>
        <begin position="2358"/>
        <end position="2570"/>
    </location>
</feature>
<dbReference type="SMART" id="SM01411">
    <property type="entry name" value="Ephrin_rec_like"/>
    <property type="match status" value="2"/>
</dbReference>
<keyword evidence="5 15" id="KW-0732">Signal</keyword>
<feature type="domain" description="EGF-like" evidence="16">
    <location>
        <begin position="2044"/>
        <end position="2085"/>
    </location>
</feature>
<dbReference type="Gene3D" id="2.60.40.60">
    <property type="entry name" value="Cadherins"/>
    <property type="match status" value="1"/>
</dbReference>
<dbReference type="InterPro" id="IPR017897">
    <property type="entry name" value="Thrombospondin_3_rpt"/>
</dbReference>
<dbReference type="SUPFAM" id="SSF103647">
    <property type="entry name" value="TSP type-3 repeat"/>
    <property type="match status" value="3"/>
</dbReference>
<dbReference type="GO" id="GO:0016020">
    <property type="term" value="C:membrane"/>
    <property type="evidence" value="ECO:0007669"/>
    <property type="project" value="InterPro"/>
</dbReference>
<keyword evidence="9" id="KW-1015">Disulfide bond</keyword>
<evidence type="ECO:0000256" key="14">
    <source>
        <dbReference type="SAM" id="MobiDB-lite"/>
    </source>
</evidence>
<dbReference type="FunFam" id="2.10.25.10:FF:000025">
    <property type="entry name" value="Thrombospondin 3"/>
    <property type="match status" value="1"/>
</dbReference>
<dbReference type="SMART" id="SM00179">
    <property type="entry name" value="EGF_CA"/>
    <property type="match status" value="4"/>
</dbReference>
<dbReference type="GO" id="GO:0005509">
    <property type="term" value="F:calcium ion binding"/>
    <property type="evidence" value="ECO:0007669"/>
    <property type="project" value="UniProtKB-UniRule"/>
</dbReference>
<dbReference type="InterPro" id="IPR002126">
    <property type="entry name" value="Cadherin-like_dom"/>
</dbReference>
<gene>
    <name evidence="21" type="primary">LOC116299704</name>
</gene>
<dbReference type="InterPro" id="IPR015919">
    <property type="entry name" value="Cadherin-like_sf"/>
</dbReference>
<dbReference type="OrthoDB" id="14563at2759"/>
<dbReference type="InterPro" id="IPR026906">
    <property type="entry name" value="LRR_5"/>
</dbReference>
<evidence type="ECO:0000256" key="11">
    <source>
        <dbReference type="PROSITE-ProRule" id="PRU00043"/>
    </source>
</evidence>
<keyword evidence="20" id="KW-1185">Reference proteome</keyword>
<dbReference type="GO" id="GO:0007156">
    <property type="term" value="P:homophilic cell adhesion via plasma membrane adhesion molecules"/>
    <property type="evidence" value="ECO:0007669"/>
    <property type="project" value="InterPro"/>
</dbReference>
<keyword evidence="7 11" id="KW-0106">Calcium</keyword>
<evidence type="ECO:0000259" key="19">
    <source>
        <dbReference type="PROSITE" id="PS51820"/>
    </source>
</evidence>